<dbReference type="PANTHER" id="PTHR23291">
    <property type="entry name" value="BAX INHIBITOR-RELATED"/>
    <property type="match status" value="1"/>
</dbReference>
<dbReference type="HOGENOM" id="CLU_058671_0_1_1"/>
<feature type="transmembrane region" description="Helical" evidence="5">
    <location>
        <begin position="206"/>
        <end position="225"/>
    </location>
</feature>
<evidence type="ECO:0000256" key="2">
    <source>
        <dbReference type="ARBA" id="ARBA00022692"/>
    </source>
</evidence>
<keyword evidence="6" id="KW-0732">Signal</keyword>
<organism evidence="7">
    <name type="scientific">Oryza glumipatula</name>
    <dbReference type="NCBI Taxonomy" id="40148"/>
    <lineage>
        <taxon>Eukaryota</taxon>
        <taxon>Viridiplantae</taxon>
        <taxon>Streptophyta</taxon>
        <taxon>Embryophyta</taxon>
        <taxon>Tracheophyta</taxon>
        <taxon>Spermatophyta</taxon>
        <taxon>Magnoliopsida</taxon>
        <taxon>Liliopsida</taxon>
        <taxon>Poales</taxon>
        <taxon>Poaceae</taxon>
        <taxon>BOP clade</taxon>
        <taxon>Oryzoideae</taxon>
        <taxon>Oryzeae</taxon>
        <taxon>Oryzinae</taxon>
        <taxon>Oryza</taxon>
    </lineage>
</organism>
<evidence type="ECO:0000313" key="7">
    <source>
        <dbReference type="EnsemblPlants" id="OGLUM11G17540.1"/>
    </source>
</evidence>
<keyword evidence="2 5" id="KW-0812">Transmembrane</keyword>
<feature type="transmembrane region" description="Helical" evidence="5">
    <location>
        <begin position="87"/>
        <end position="108"/>
    </location>
</feature>
<dbReference type="Gramene" id="OGLUM11G17540.1">
    <property type="protein sequence ID" value="OGLUM11G17540.1"/>
    <property type="gene ID" value="OGLUM11G17540"/>
</dbReference>
<dbReference type="PANTHER" id="PTHR23291:SF39">
    <property type="entry name" value="OS11G0581900 PROTEIN"/>
    <property type="match status" value="1"/>
</dbReference>
<dbReference type="AlphaFoldDB" id="A0A0E0BKL8"/>
<protein>
    <submittedName>
        <fullName evidence="7">Uncharacterized protein</fullName>
    </submittedName>
</protein>
<sequence length="290" mass="31642">MASAVQLLLLRLPLAAVFPPKPATTKTLAVAGMSKAEAAAAGNAAKPDPEMGVAGEKEVVAEKAPARRKVAAEEEDPRLRWAFVRKVYCILALQFAVTAAIAVVAWAVRPIPRFFAAGSLASWLVYLAILLCPFIVLWPMLKYREKHPVNLLLLGLFTLCESLTIAVCSSTFLGKVVLQAAILTAVAVIGLTIFTFWAAHRGHDFTFMYPFLAASLLVLLAYLIIQICFPLGRAGMTIYGCLATVLFSAFIVFDTNQLIKRHTYNEYVIAAISLYLDVINLFMAQLSFSI</sequence>
<dbReference type="EnsemblPlants" id="OGLUM11G17540.1">
    <property type="protein sequence ID" value="OGLUM11G17540.1"/>
    <property type="gene ID" value="OGLUM11G17540"/>
</dbReference>
<proteinExistence type="inferred from homology"/>
<reference evidence="7" key="2">
    <citation type="submission" date="2018-05" db="EMBL/GenBank/DDBJ databases">
        <title>OgluRS3 (Oryza glumaepatula Reference Sequence Version 3).</title>
        <authorList>
            <person name="Zhang J."/>
            <person name="Kudrna D."/>
            <person name="Lee S."/>
            <person name="Talag J."/>
            <person name="Welchert J."/>
            <person name="Wing R.A."/>
        </authorList>
    </citation>
    <scope>NUCLEOTIDE SEQUENCE [LARGE SCALE GENOMIC DNA]</scope>
</reference>
<accession>A0A0E0BKL8</accession>
<comment type="similarity">
    <text evidence="5">Belongs to the BI1 family.</text>
</comment>
<evidence type="ECO:0000313" key="8">
    <source>
        <dbReference type="Proteomes" id="UP000026961"/>
    </source>
</evidence>
<feature type="signal peptide" evidence="6">
    <location>
        <begin position="1"/>
        <end position="17"/>
    </location>
</feature>
<dbReference type="Pfam" id="PF01027">
    <property type="entry name" value="Bax1-I"/>
    <property type="match status" value="1"/>
</dbReference>
<keyword evidence="8" id="KW-1185">Reference proteome</keyword>
<comment type="subcellular location">
    <subcellularLocation>
        <location evidence="1">Membrane</location>
        <topology evidence="1">Multi-pass membrane protein</topology>
    </subcellularLocation>
</comment>
<dbReference type="InterPro" id="IPR006214">
    <property type="entry name" value="Bax_inhibitor_1-related"/>
</dbReference>
<reference evidence="7" key="1">
    <citation type="submission" date="2015-04" db="UniProtKB">
        <authorList>
            <consortium name="EnsemblPlants"/>
        </authorList>
    </citation>
    <scope>IDENTIFICATION</scope>
</reference>
<keyword evidence="3 5" id="KW-1133">Transmembrane helix</keyword>
<feature type="transmembrane region" description="Helical" evidence="5">
    <location>
        <begin position="178"/>
        <end position="199"/>
    </location>
</feature>
<dbReference type="Proteomes" id="UP000026961">
    <property type="component" value="Chromosome 11"/>
</dbReference>
<feature type="chain" id="PRO_5002355194" evidence="6">
    <location>
        <begin position="18"/>
        <end position="290"/>
    </location>
</feature>
<evidence type="ECO:0000256" key="5">
    <source>
        <dbReference type="RuleBase" id="RU004379"/>
    </source>
</evidence>
<evidence type="ECO:0000256" key="6">
    <source>
        <dbReference type="SAM" id="SignalP"/>
    </source>
</evidence>
<evidence type="ECO:0000256" key="1">
    <source>
        <dbReference type="ARBA" id="ARBA00004141"/>
    </source>
</evidence>
<feature type="transmembrane region" description="Helical" evidence="5">
    <location>
        <begin position="267"/>
        <end position="288"/>
    </location>
</feature>
<feature type="transmembrane region" description="Helical" evidence="5">
    <location>
        <begin position="237"/>
        <end position="255"/>
    </location>
</feature>
<name>A0A0E0BKL8_9ORYZ</name>
<feature type="transmembrane region" description="Helical" evidence="5">
    <location>
        <begin position="151"/>
        <end position="172"/>
    </location>
</feature>
<dbReference type="GO" id="GO:0016020">
    <property type="term" value="C:membrane"/>
    <property type="evidence" value="ECO:0007669"/>
    <property type="project" value="UniProtKB-SubCell"/>
</dbReference>
<dbReference type="eggNOG" id="KOG2322">
    <property type="taxonomic scope" value="Eukaryota"/>
</dbReference>
<feature type="transmembrane region" description="Helical" evidence="5">
    <location>
        <begin position="114"/>
        <end position="139"/>
    </location>
</feature>
<evidence type="ECO:0000256" key="3">
    <source>
        <dbReference type="ARBA" id="ARBA00022989"/>
    </source>
</evidence>
<keyword evidence="4 5" id="KW-0472">Membrane</keyword>
<evidence type="ECO:0000256" key="4">
    <source>
        <dbReference type="ARBA" id="ARBA00023136"/>
    </source>
</evidence>